<name>W0EAZ8_9FIRM</name>
<organism evidence="2 3">
    <name type="scientific">Desulfitobacterium metallireducens DSM 15288</name>
    <dbReference type="NCBI Taxonomy" id="871968"/>
    <lineage>
        <taxon>Bacteria</taxon>
        <taxon>Bacillati</taxon>
        <taxon>Bacillota</taxon>
        <taxon>Clostridia</taxon>
        <taxon>Eubacteriales</taxon>
        <taxon>Desulfitobacteriaceae</taxon>
        <taxon>Desulfitobacterium</taxon>
    </lineage>
</organism>
<dbReference type="Gene3D" id="3.30.1330.40">
    <property type="entry name" value="RutC-like"/>
    <property type="match status" value="1"/>
</dbReference>
<dbReference type="FunFam" id="3.30.1330.40:FF:000001">
    <property type="entry name" value="L-PSP family endoribonuclease"/>
    <property type="match status" value="1"/>
</dbReference>
<dbReference type="AlphaFoldDB" id="W0EAZ8"/>
<comment type="similarity">
    <text evidence="1">Belongs to the RutC family.</text>
</comment>
<evidence type="ECO:0000256" key="1">
    <source>
        <dbReference type="ARBA" id="ARBA00010552"/>
    </source>
</evidence>
<keyword evidence="3" id="KW-1185">Reference proteome</keyword>
<dbReference type="KEGG" id="dmt:DESME_06115"/>
<gene>
    <name evidence="2" type="ORF">DESME_06115</name>
</gene>
<dbReference type="PANTHER" id="PTHR11803">
    <property type="entry name" value="2-IMINOBUTANOATE/2-IMINOPROPANOATE DEAMINASE RIDA"/>
    <property type="match status" value="1"/>
</dbReference>
<sequence length="126" mass="13684">MKQTVISTTKAPAAIGPYSQGIEVGNWVFTSGQIPLTPEGNLAGPSIEEQVRQVLQNAEQILLAAGTSLDNVVKTTVFLADMNDFQIMNSIYAEFFTAEPPARSAVQVTRLPKDVKVEVEMIAFKN</sequence>
<dbReference type="InterPro" id="IPR035959">
    <property type="entry name" value="RutC-like_sf"/>
</dbReference>
<dbReference type="PANTHER" id="PTHR11803:SF39">
    <property type="entry name" value="2-IMINOBUTANOATE_2-IMINOPROPANOATE DEAMINASE"/>
    <property type="match status" value="1"/>
</dbReference>
<evidence type="ECO:0000313" key="2">
    <source>
        <dbReference type="EMBL" id="AHF06678.1"/>
    </source>
</evidence>
<reference evidence="2 3" key="1">
    <citation type="submission" date="2013-12" db="EMBL/GenBank/DDBJ databases">
        <authorList>
            <consortium name="DOE Joint Genome Institute"/>
            <person name="Smidt H."/>
            <person name="Huntemann M."/>
            <person name="Han J."/>
            <person name="Chen A."/>
            <person name="Kyrpides N."/>
            <person name="Mavromatis K."/>
            <person name="Markowitz V."/>
            <person name="Palaniappan K."/>
            <person name="Ivanova N."/>
            <person name="Schaumberg A."/>
            <person name="Pati A."/>
            <person name="Liolios K."/>
            <person name="Nordberg H.P."/>
            <person name="Cantor M.N."/>
            <person name="Hua S.X."/>
            <person name="Woyke T."/>
        </authorList>
    </citation>
    <scope>NUCLEOTIDE SEQUENCE [LARGE SCALE GENOMIC DNA]</scope>
    <source>
        <strain evidence="3">DSM 15288</strain>
    </source>
</reference>
<dbReference type="Pfam" id="PF01042">
    <property type="entry name" value="Ribonuc_L-PSP"/>
    <property type="match status" value="1"/>
</dbReference>
<dbReference type="RefSeq" id="WP_006715653.1">
    <property type="nucleotide sequence ID" value="NZ_CP007032.1"/>
</dbReference>
<accession>W0EAZ8</accession>
<dbReference type="Proteomes" id="UP000010847">
    <property type="component" value="Chromosome"/>
</dbReference>
<dbReference type="STRING" id="871968.DESME_06115"/>
<proteinExistence type="inferred from homology"/>
<dbReference type="HOGENOM" id="CLU_100715_7_3_9"/>
<evidence type="ECO:0000313" key="3">
    <source>
        <dbReference type="Proteomes" id="UP000010847"/>
    </source>
</evidence>
<dbReference type="CDD" id="cd00448">
    <property type="entry name" value="YjgF_YER057c_UK114_family"/>
    <property type="match status" value="1"/>
</dbReference>
<dbReference type="GO" id="GO:0005829">
    <property type="term" value="C:cytosol"/>
    <property type="evidence" value="ECO:0007669"/>
    <property type="project" value="TreeGrafter"/>
</dbReference>
<dbReference type="InterPro" id="IPR006056">
    <property type="entry name" value="RidA"/>
</dbReference>
<dbReference type="NCBIfam" id="TIGR00004">
    <property type="entry name" value="Rid family detoxifying hydrolase"/>
    <property type="match status" value="1"/>
</dbReference>
<dbReference type="InterPro" id="IPR006175">
    <property type="entry name" value="YjgF/YER057c/UK114"/>
</dbReference>
<dbReference type="eggNOG" id="COG0251">
    <property type="taxonomic scope" value="Bacteria"/>
</dbReference>
<dbReference type="EMBL" id="CP007032">
    <property type="protein sequence ID" value="AHF06678.1"/>
    <property type="molecule type" value="Genomic_DNA"/>
</dbReference>
<dbReference type="OrthoDB" id="9803101at2"/>
<dbReference type="SUPFAM" id="SSF55298">
    <property type="entry name" value="YjgF-like"/>
    <property type="match status" value="1"/>
</dbReference>
<protein>
    <submittedName>
        <fullName evidence="2">Endoribonuclease L-PSP</fullName>
    </submittedName>
</protein>
<dbReference type="GO" id="GO:0019239">
    <property type="term" value="F:deaminase activity"/>
    <property type="evidence" value="ECO:0007669"/>
    <property type="project" value="TreeGrafter"/>
</dbReference>